<sequence>MEDPEIPSQSSASTVDTSRPFRSVKEAVAVFGERLLVGDAYSSSPKPSTDAPLPEIGTWEAMPSSTTTIKEEKEHVLDSLKKLEAELEETKEELRLLKEREEDTEVALASLNAELHKNMSKLAEAEAAAAAKAAATRRIATGCERGRIEEEMKRSELKMRRMEETESPTLAQILSFGDKIGYFGGKKEKKKIKKKPIIPLRRRTVKNKKKQSLKTPFSQSLHRTHPSLAEPTAIGFNMHAVVWNLNTSPYTRAPQTLESPSCSRNFKVSRFFFRHVSPWRKSCRSLRIRLPSSSRTRLIRAVATPNSALELPLTAENVESVLDEVRPYLIADGGNVALHEIDGNIVRLKLQGACGSCPSSVTTMKMGIERRLMEKIPEIVAVEPIADVETGLELNEENIEKVLEEIRPYLVGAAGGSLELVGIEEPIVKVRITGPAAGVMTVRVAVTQKLREKIPAIAAVQLLS</sequence>
<evidence type="ECO:0000256" key="2">
    <source>
        <dbReference type="ARBA" id="ARBA00006420"/>
    </source>
</evidence>
<dbReference type="GO" id="GO:0051536">
    <property type="term" value="F:iron-sulfur cluster binding"/>
    <property type="evidence" value="ECO:0007669"/>
    <property type="project" value="InterPro"/>
</dbReference>
<dbReference type="SUPFAM" id="SSF117916">
    <property type="entry name" value="Fe-S cluster assembly (FSCA) domain-like"/>
    <property type="match status" value="2"/>
</dbReference>
<evidence type="ECO:0000256" key="1">
    <source>
        <dbReference type="ARBA" id="ARBA00004470"/>
    </source>
</evidence>
<comment type="subunit">
    <text evidence="3">Homodimer; disulfide-linked.</text>
</comment>
<dbReference type="EMBL" id="SSTD01008475">
    <property type="protein sequence ID" value="TYK15765.1"/>
    <property type="molecule type" value="Genomic_DNA"/>
</dbReference>
<dbReference type="STRING" id="1194695.A0A5A7SSG4"/>
<evidence type="ECO:0000256" key="5">
    <source>
        <dbReference type="ARBA" id="ARBA00022640"/>
    </source>
</evidence>
<accession>A0A5A7SSG4</accession>
<dbReference type="GO" id="GO:0009570">
    <property type="term" value="C:chloroplast stroma"/>
    <property type="evidence" value="ECO:0007669"/>
    <property type="project" value="UniProtKB-SubCell"/>
</dbReference>
<dbReference type="InterPro" id="IPR034904">
    <property type="entry name" value="FSCA_dom_sf"/>
</dbReference>
<evidence type="ECO:0000256" key="7">
    <source>
        <dbReference type="ARBA" id="ARBA00023157"/>
    </source>
</evidence>
<evidence type="ECO:0000313" key="13">
    <source>
        <dbReference type="Proteomes" id="UP000321393"/>
    </source>
</evidence>
<feature type="domain" description="NIF system FeS cluster assembly NifU C-terminal" evidence="10">
    <location>
        <begin position="318"/>
        <end position="383"/>
    </location>
</feature>
<keyword evidence="6" id="KW-0809">Transit peptide</keyword>
<dbReference type="Proteomes" id="UP000321393">
    <property type="component" value="Unassembled WGS sequence"/>
</dbReference>
<evidence type="ECO:0000259" key="10">
    <source>
        <dbReference type="Pfam" id="PF01106"/>
    </source>
</evidence>
<dbReference type="Proteomes" id="UP000321947">
    <property type="component" value="Unassembled WGS sequence"/>
</dbReference>
<evidence type="ECO:0000313" key="14">
    <source>
        <dbReference type="Proteomes" id="UP000321947"/>
    </source>
</evidence>
<evidence type="ECO:0000313" key="11">
    <source>
        <dbReference type="EMBL" id="KAA0034154.1"/>
    </source>
</evidence>
<proteinExistence type="inferred from homology"/>
<evidence type="ECO:0000256" key="3">
    <source>
        <dbReference type="ARBA" id="ARBA00011748"/>
    </source>
</evidence>
<reference evidence="13 14" key="1">
    <citation type="submission" date="2019-08" db="EMBL/GenBank/DDBJ databases">
        <title>Draft genome sequences of two oriental melons (Cucumis melo L. var makuwa).</title>
        <authorList>
            <person name="Kwon S.-Y."/>
        </authorList>
    </citation>
    <scope>NUCLEOTIDE SEQUENCE [LARGE SCALE GENOMIC DNA]</scope>
    <source>
        <strain evidence="14">cv. Chang Bougi</strain>
        <strain evidence="13">cv. SW 3</strain>
        <tissue evidence="11">Leaf</tissue>
    </source>
</reference>
<dbReference type="GO" id="GO:0005506">
    <property type="term" value="F:iron ion binding"/>
    <property type="evidence" value="ECO:0007669"/>
    <property type="project" value="InterPro"/>
</dbReference>
<dbReference type="AlphaFoldDB" id="A0A5A7SSG4"/>
<keyword evidence="8" id="KW-0175">Coiled coil</keyword>
<dbReference type="FunFam" id="3.30.300.130:FF:000003">
    <property type="entry name" value="NifU-like protein 3, chloroplastic"/>
    <property type="match status" value="1"/>
</dbReference>
<evidence type="ECO:0000256" key="8">
    <source>
        <dbReference type="SAM" id="Coils"/>
    </source>
</evidence>
<dbReference type="FunFam" id="3.30.300.130:FF:000006">
    <property type="entry name" value="NifU-like protein 3, chloroplastic"/>
    <property type="match status" value="1"/>
</dbReference>
<evidence type="ECO:0000256" key="6">
    <source>
        <dbReference type="ARBA" id="ARBA00022946"/>
    </source>
</evidence>
<gene>
    <name evidence="12" type="ORF">E5676_scaffold35G002690</name>
    <name evidence="11" type="ORF">E6C27_scaffold65G001450</name>
</gene>
<dbReference type="GO" id="GO:0005198">
    <property type="term" value="F:structural molecule activity"/>
    <property type="evidence" value="ECO:0007669"/>
    <property type="project" value="UniProtKB-ARBA"/>
</dbReference>
<dbReference type="EMBL" id="SSTE01020484">
    <property type="protein sequence ID" value="KAA0034154.1"/>
    <property type="molecule type" value="Genomic_DNA"/>
</dbReference>
<dbReference type="InterPro" id="IPR001075">
    <property type="entry name" value="NIF_FeS_clus_asmbl_NifU_C"/>
</dbReference>
<name>A0A5A7SSG4_CUCMM</name>
<dbReference type="OrthoDB" id="565552at2759"/>
<protein>
    <submittedName>
        <fullName evidence="11">NifU-like protein 2</fullName>
    </submittedName>
</protein>
<keyword evidence="5" id="KW-0934">Plastid</keyword>
<comment type="caution">
    <text evidence="11">The sequence shown here is derived from an EMBL/GenBank/DDBJ whole genome shotgun (WGS) entry which is preliminary data.</text>
</comment>
<dbReference type="Gene3D" id="3.30.300.130">
    <property type="entry name" value="Fe-S cluster assembly (FSCA)"/>
    <property type="match status" value="2"/>
</dbReference>
<evidence type="ECO:0000256" key="9">
    <source>
        <dbReference type="SAM" id="MobiDB-lite"/>
    </source>
</evidence>
<feature type="region of interest" description="Disordered" evidence="9">
    <location>
        <begin position="39"/>
        <end position="59"/>
    </location>
</feature>
<organism evidence="11 13">
    <name type="scientific">Cucumis melo var. makuwa</name>
    <name type="common">Oriental melon</name>
    <dbReference type="NCBI Taxonomy" id="1194695"/>
    <lineage>
        <taxon>Eukaryota</taxon>
        <taxon>Viridiplantae</taxon>
        <taxon>Streptophyta</taxon>
        <taxon>Embryophyta</taxon>
        <taxon>Tracheophyta</taxon>
        <taxon>Spermatophyta</taxon>
        <taxon>Magnoliopsida</taxon>
        <taxon>eudicotyledons</taxon>
        <taxon>Gunneridae</taxon>
        <taxon>Pentapetalae</taxon>
        <taxon>rosids</taxon>
        <taxon>fabids</taxon>
        <taxon>Cucurbitales</taxon>
        <taxon>Cucurbitaceae</taxon>
        <taxon>Benincaseae</taxon>
        <taxon>Cucumis</taxon>
    </lineage>
</organism>
<evidence type="ECO:0000256" key="4">
    <source>
        <dbReference type="ARBA" id="ARBA00022528"/>
    </source>
</evidence>
<keyword evidence="7" id="KW-1015">Disulfide bond</keyword>
<dbReference type="GO" id="GO:0016226">
    <property type="term" value="P:iron-sulfur cluster assembly"/>
    <property type="evidence" value="ECO:0007669"/>
    <property type="project" value="InterPro"/>
</dbReference>
<dbReference type="PANTHER" id="PTHR11178">
    <property type="entry name" value="IRON-SULFUR CLUSTER SCAFFOLD PROTEIN NFU-RELATED"/>
    <property type="match status" value="1"/>
</dbReference>
<dbReference type="Pfam" id="PF01106">
    <property type="entry name" value="NifU"/>
    <property type="match status" value="2"/>
</dbReference>
<comment type="subcellular location">
    <subcellularLocation>
        <location evidence="1">Plastid</location>
        <location evidence="1">Chloroplast stroma</location>
    </subcellularLocation>
</comment>
<feature type="domain" description="NIF system FeS cluster assembly NifU C-terminal" evidence="10">
    <location>
        <begin position="399"/>
        <end position="460"/>
    </location>
</feature>
<dbReference type="PANTHER" id="PTHR11178:SF39">
    <property type="entry name" value="NIFU-LIKE PROTEIN 2, CHLOROPLASTIC"/>
    <property type="match status" value="1"/>
</dbReference>
<dbReference type="GO" id="GO:0005739">
    <property type="term" value="C:mitochondrion"/>
    <property type="evidence" value="ECO:0007669"/>
    <property type="project" value="TreeGrafter"/>
</dbReference>
<keyword evidence="4" id="KW-0150">Chloroplast</keyword>
<comment type="similarity">
    <text evidence="2">Belongs to the NifU family.</text>
</comment>
<feature type="coiled-coil region" evidence="8">
    <location>
        <begin position="70"/>
        <end position="165"/>
    </location>
</feature>
<evidence type="ECO:0000313" key="12">
    <source>
        <dbReference type="EMBL" id="TYK15765.1"/>
    </source>
</evidence>